<gene>
    <name evidence="3" type="ORF">HZF05_11895</name>
</gene>
<organism evidence="3 4">
    <name type="scientific">Sphingomonas chungangi</name>
    <dbReference type="NCBI Taxonomy" id="2683589"/>
    <lineage>
        <taxon>Bacteria</taxon>
        <taxon>Pseudomonadati</taxon>
        <taxon>Pseudomonadota</taxon>
        <taxon>Alphaproteobacteria</taxon>
        <taxon>Sphingomonadales</taxon>
        <taxon>Sphingomonadaceae</taxon>
        <taxon>Sphingomonas</taxon>
    </lineage>
</organism>
<reference evidence="3 4" key="1">
    <citation type="submission" date="2020-07" db="EMBL/GenBank/DDBJ databases">
        <authorList>
            <person name="Sun Q."/>
        </authorList>
    </citation>
    <scope>NUCLEOTIDE SEQUENCE [LARGE SCALE GENOMIC DNA]</scope>
    <source>
        <strain evidence="3 4">CGMCC 1.13654</strain>
    </source>
</reference>
<name>A0A838L8C4_9SPHN</name>
<dbReference type="Gene3D" id="2.60.120.10">
    <property type="entry name" value="Jelly Rolls"/>
    <property type="match status" value="1"/>
</dbReference>
<protein>
    <submittedName>
        <fullName evidence="3">Cupin domain-containing protein</fullName>
    </submittedName>
</protein>
<dbReference type="InterPro" id="IPR014710">
    <property type="entry name" value="RmlC-like_jellyroll"/>
</dbReference>
<evidence type="ECO:0000256" key="1">
    <source>
        <dbReference type="SAM" id="MobiDB-lite"/>
    </source>
</evidence>
<feature type="region of interest" description="Disordered" evidence="1">
    <location>
        <begin position="1"/>
        <end position="21"/>
    </location>
</feature>
<sequence length="247" mass="27001">MNVNQDDPGNPPISEGPVVRRRDVPQITVHSWERDGVMNSAWPGQDKTLPYDATEIKVRLVSFPCGSVREIWLDTGARTHPHGSYETVLFYQITGRRVQMVNEDSQQVNPRDVSFQPHGVLHSTYQLVGGLFVEFALPAPLDPDPRGSWMLAPEATPLDAAAGCRAVSYAFPGYSLIETSIDAGAMLPASTFPGETMAYVVSGRAVARIGDREEQVEAGDSIYVPLDTHFAVRADEPAVIIHTTITT</sequence>
<dbReference type="SUPFAM" id="SSF51182">
    <property type="entry name" value="RmlC-like cupins"/>
    <property type="match status" value="1"/>
</dbReference>
<dbReference type="Pfam" id="PF07883">
    <property type="entry name" value="Cupin_2"/>
    <property type="match status" value="1"/>
</dbReference>
<proteinExistence type="predicted"/>
<dbReference type="InterPro" id="IPR011051">
    <property type="entry name" value="RmlC_Cupin_sf"/>
</dbReference>
<evidence type="ECO:0000313" key="3">
    <source>
        <dbReference type="EMBL" id="MBA2934799.1"/>
    </source>
</evidence>
<keyword evidence="4" id="KW-1185">Reference proteome</keyword>
<comment type="caution">
    <text evidence="3">The sequence shown here is derived from an EMBL/GenBank/DDBJ whole genome shotgun (WGS) entry which is preliminary data.</text>
</comment>
<dbReference type="InterPro" id="IPR013096">
    <property type="entry name" value="Cupin_2"/>
</dbReference>
<feature type="domain" description="Cupin type-2" evidence="2">
    <location>
        <begin position="181"/>
        <end position="241"/>
    </location>
</feature>
<dbReference type="EMBL" id="JACEIB010000007">
    <property type="protein sequence ID" value="MBA2934799.1"/>
    <property type="molecule type" value="Genomic_DNA"/>
</dbReference>
<dbReference type="PANTHER" id="PTHR40112">
    <property type="entry name" value="H2HPP ISOMERASE"/>
    <property type="match status" value="1"/>
</dbReference>
<dbReference type="AlphaFoldDB" id="A0A838L8C4"/>
<dbReference type="PANTHER" id="PTHR40112:SF1">
    <property type="entry name" value="H2HPP ISOMERASE"/>
    <property type="match status" value="1"/>
</dbReference>
<evidence type="ECO:0000259" key="2">
    <source>
        <dbReference type="Pfam" id="PF07883"/>
    </source>
</evidence>
<dbReference type="Proteomes" id="UP000570166">
    <property type="component" value="Unassembled WGS sequence"/>
</dbReference>
<dbReference type="RefSeq" id="WP_160366576.1">
    <property type="nucleotide sequence ID" value="NZ_JACEIB010000007.1"/>
</dbReference>
<evidence type="ECO:0000313" key="4">
    <source>
        <dbReference type="Proteomes" id="UP000570166"/>
    </source>
</evidence>
<accession>A0A838L8C4</accession>
<dbReference type="InterPro" id="IPR052535">
    <property type="entry name" value="Bacilysin_H2HPP_isomerase"/>
</dbReference>